<dbReference type="GO" id="GO:0016787">
    <property type="term" value="F:hydrolase activity"/>
    <property type="evidence" value="ECO:0007669"/>
    <property type="project" value="UniProtKB-KW"/>
</dbReference>
<comment type="caution">
    <text evidence="1">The sequence shown here is derived from an EMBL/GenBank/DDBJ whole genome shotgun (WGS) entry which is preliminary data.</text>
</comment>
<evidence type="ECO:0000313" key="1">
    <source>
        <dbReference type="EMBL" id="MDV6271806.1"/>
    </source>
</evidence>
<name>A0ABU4C5L7_RHOGO</name>
<organism evidence="1 2">
    <name type="scientific">Rhodococcus globerulus</name>
    <dbReference type="NCBI Taxonomy" id="33008"/>
    <lineage>
        <taxon>Bacteria</taxon>
        <taxon>Bacillati</taxon>
        <taxon>Actinomycetota</taxon>
        <taxon>Actinomycetes</taxon>
        <taxon>Mycobacteriales</taxon>
        <taxon>Nocardiaceae</taxon>
        <taxon>Rhodococcus</taxon>
    </lineage>
</organism>
<keyword evidence="2" id="KW-1185">Reference proteome</keyword>
<dbReference type="InterPro" id="IPR012338">
    <property type="entry name" value="Beta-lactam/transpept-like"/>
</dbReference>
<sequence length="76" mass="8082">FGIGYGLPHPDTAPLVPGGRACWWAGIGGSMLVNDLDRRMTFAYVMNKMAPGLIGSDRSNAYLSAAYNSEISEVSS</sequence>
<protein>
    <submittedName>
        <fullName evidence="1">Serine hydrolase</fullName>
    </submittedName>
</protein>
<gene>
    <name evidence="1" type="ORF">R3Q16_35060</name>
</gene>
<dbReference type="SUPFAM" id="SSF56601">
    <property type="entry name" value="beta-lactamase/transpeptidase-like"/>
    <property type="match status" value="1"/>
</dbReference>
<dbReference type="EMBL" id="JAWLKB010000090">
    <property type="protein sequence ID" value="MDV6271806.1"/>
    <property type="molecule type" value="Genomic_DNA"/>
</dbReference>
<proteinExistence type="predicted"/>
<evidence type="ECO:0000313" key="2">
    <source>
        <dbReference type="Proteomes" id="UP001185927"/>
    </source>
</evidence>
<reference evidence="1 2" key="1">
    <citation type="submission" date="2023-10" db="EMBL/GenBank/DDBJ databases">
        <title>Development of a sustainable strategy for remediation of hydrocarbon-contaminated territories based on the waste exchange concept.</title>
        <authorList>
            <person name="Krivoruchko A."/>
        </authorList>
    </citation>
    <scope>NUCLEOTIDE SEQUENCE [LARGE SCALE GENOMIC DNA]</scope>
    <source>
        <strain evidence="1 2">IEGM 1203</strain>
    </source>
</reference>
<dbReference type="Proteomes" id="UP001185927">
    <property type="component" value="Unassembled WGS sequence"/>
</dbReference>
<accession>A0ABU4C5L7</accession>
<dbReference type="Gene3D" id="3.40.710.10">
    <property type="entry name" value="DD-peptidase/beta-lactamase superfamily"/>
    <property type="match status" value="1"/>
</dbReference>
<feature type="non-terminal residue" evidence="1">
    <location>
        <position position="1"/>
    </location>
</feature>
<keyword evidence="1" id="KW-0378">Hydrolase</keyword>